<reference evidence="2" key="1">
    <citation type="submission" date="2020-03" db="EMBL/GenBank/DDBJ databases">
        <title>Site-based positive gene gene selection in Geosmithia morbida across the United States reveals a broad range of putative effectors and factors for local host and environmental adapation.</title>
        <authorList>
            <person name="Onufrak A."/>
            <person name="Murdoch R.W."/>
            <person name="Gazis R."/>
            <person name="Huff M."/>
            <person name="Staton M."/>
            <person name="Klingeman W."/>
            <person name="Hadziabdic D."/>
        </authorList>
    </citation>
    <scope>NUCLEOTIDE SEQUENCE</scope>
    <source>
        <strain evidence="2">1262</strain>
    </source>
</reference>
<accession>A0A9P4YY59</accession>
<feature type="compositionally biased region" description="Gly residues" evidence="1">
    <location>
        <begin position="132"/>
        <end position="144"/>
    </location>
</feature>
<protein>
    <submittedName>
        <fullName evidence="2">Uncharacterized protein</fullName>
    </submittedName>
</protein>
<comment type="caution">
    <text evidence="2">The sequence shown here is derived from an EMBL/GenBank/DDBJ whole genome shotgun (WGS) entry which is preliminary data.</text>
</comment>
<name>A0A9P4YY59_9HYPO</name>
<gene>
    <name evidence="2" type="ORF">GMORB2_6697</name>
</gene>
<evidence type="ECO:0000313" key="3">
    <source>
        <dbReference type="Proteomes" id="UP000749293"/>
    </source>
</evidence>
<dbReference type="GeneID" id="55972922"/>
<dbReference type="RefSeq" id="XP_035321801.1">
    <property type="nucleotide sequence ID" value="XM_035468667.1"/>
</dbReference>
<evidence type="ECO:0000313" key="2">
    <source>
        <dbReference type="EMBL" id="KAF4123149.1"/>
    </source>
</evidence>
<dbReference type="OrthoDB" id="5355007at2759"/>
<sequence length="179" mass="18425">MAQQPTTTPVKVPSSAASYTPATLDPDLRSQINALLLRDGHVTKIQESLLHSLNSHSSNWPTIVRSHALSLLRSGQVTSYPELLRRVLEDVRTGTAAAAAAAADSTTTSSANGTNGDRKKLSTVNGNNNMTTGGGGGGGGGGGTTTESLALPQEVIDEALRVTRESLDAVCEVDDSGSV</sequence>
<evidence type="ECO:0000256" key="1">
    <source>
        <dbReference type="SAM" id="MobiDB-lite"/>
    </source>
</evidence>
<keyword evidence="3" id="KW-1185">Reference proteome</keyword>
<feature type="region of interest" description="Disordered" evidence="1">
    <location>
        <begin position="1"/>
        <end position="22"/>
    </location>
</feature>
<feature type="compositionally biased region" description="Polar residues" evidence="1">
    <location>
        <begin position="1"/>
        <end position="21"/>
    </location>
</feature>
<dbReference type="AlphaFoldDB" id="A0A9P4YY59"/>
<feature type="region of interest" description="Disordered" evidence="1">
    <location>
        <begin position="100"/>
        <end position="151"/>
    </location>
</feature>
<feature type="compositionally biased region" description="Low complexity" evidence="1">
    <location>
        <begin position="100"/>
        <end position="115"/>
    </location>
</feature>
<proteinExistence type="predicted"/>
<dbReference type="EMBL" id="JAANYQ010000007">
    <property type="protein sequence ID" value="KAF4123149.1"/>
    <property type="molecule type" value="Genomic_DNA"/>
</dbReference>
<organism evidence="2 3">
    <name type="scientific">Geosmithia morbida</name>
    <dbReference type="NCBI Taxonomy" id="1094350"/>
    <lineage>
        <taxon>Eukaryota</taxon>
        <taxon>Fungi</taxon>
        <taxon>Dikarya</taxon>
        <taxon>Ascomycota</taxon>
        <taxon>Pezizomycotina</taxon>
        <taxon>Sordariomycetes</taxon>
        <taxon>Hypocreomycetidae</taxon>
        <taxon>Hypocreales</taxon>
        <taxon>Bionectriaceae</taxon>
        <taxon>Geosmithia</taxon>
    </lineage>
</organism>
<dbReference type="Proteomes" id="UP000749293">
    <property type="component" value="Unassembled WGS sequence"/>
</dbReference>